<name>A0A843U8D4_COLES</name>
<feature type="compositionally biased region" description="Low complexity" evidence="1">
    <location>
        <begin position="98"/>
        <end position="112"/>
    </location>
</feature>
<dbReference type="EMBL" id="NMUH01000473">
    <property type="protein sequence ID" value="MQL79751.1"/>
    <property type="molecule type" value="Genomic_DNA"/>
</dbReference>
<dbReference type="AlphaFoldDB" id="A0A843U8D4"/>
<protein>
    <submittedName>
        <fullName evidence="2">Uncharacterized protein</fullName>
    </submittedName>
</protein>
<gene>
    <name evidence="2" type="ORF">Taro_012172</name>
</gene>
<reference evidence="2" key="1">
    <citation type="submission" date="2017-07" db="EMBL/GenBank/DDBJ databases">
        <title>Taro Niue Genome Assembly and Annotation.</title>
        <authorList>
            <person name="Atibalentja N."/>
            <person name="Keating K."/>
            <person name="Fields C.J."/>
        </authorList>
    </citation>
    <scope>NUCLEOTIDE SEQUENCE</scope>
    <source>
        <strain evidence="2">Niue_2</strain>
        <tissue evidence="2">Leaf</tissue>
    </source>
</reference>
<comment type="caution">
    <text evidence="2">The sequence shown here is derived from an EMBL/GenBank/DDBJ whole genome shotgun (WGS) entry which is preliminary data.</text>
</comment>
<feature type="non-terminal residue" evidence="2">
    <location>
        <position position="1"/>
    </location>
</feature>
<evidence type="ECO:0000313" key="3">
    <source>
        <dbReference type="Proteomes" id="UP000652761"/>
    </source>
</evidence>
<evidence type="ECO:0000313" key="2">
    <source>
        <dbReference type="EMBL" id="MQL79751.1"/>
    </source>
</evidence>
<proteinExistence type="predicted"/>
<accession>A0A843U8D4</accession>
<organism evidence="2 3">
    <name type="scientific">Colocasia esculenta</name>
    <name type="common">Wild taro</name>
    <name type="synonym">Arum esculentum</name>
    <dbReference type="NCBI Taxonomy" id="4460"/>
    <lineage>
        <taxon>Eukaryota</taxon>
        <taxon>Viridiplantae</taxon>
        <taxon>Streptophyta</taxon>
        <taxon>Embryophyta</taxon>
        <taxon>Tracheophyta</taxon>
        <taxon>Spermatophyta</taxon>
        <taxon>Magnoliopsida</taxon>
        <taxon>Liliopsida</taxon>
        <taxon>Araceae</taxon>
        <taxon>Aroideae</taxon>
        <taxon>Colocasieae</taxon>
        <taxon>Colocasia</taxon>
    </lineage>
</organism>
<feature type="region of interest" description="Disordered" evidence="1">
    <location>
        <begin position="92"/>
        <end position="122"/>
    </location>
</feature>
<sequence length="220" mass="25000">LSYAWYFFNPRIQYKDNVHNDGEVMRGTMNVITRLARTMNERLDAMAEVERYKMKLGIYRGYDMTYAAQRLTPGTGAIGGYELGGILSGYEDYSAPPQQQQGSQGEAQQQHGGYEGQQRQAGHDWGYGPSYPPFFSPPKLSYSDIRSSSGTSYLGNIQSFKLPSMVVSSFRDNQEKVQANKQRHLEASKEDSNTLQILYLALDIPSMKDMSMCHLFRLMR</sequence>
<dbReference type="Proteomes" id="UP000652761">
    <property type="component" value="Unassembled WGS sequence"/>
</dbReference>
<evidence type="ECO:0000256" key="1">
    <source>
        <dbReference type="SAM" id="MobiDB-lite"/>
    </source>
</evidence>
<keyword evidence="3" id="KW-1185">Reference proteome</keyword>